<feature type="compositionally biased region" description="Low complexity" evidence="1">
    <location>
        <begin position="158"/>
        <end position="181"/>
    </location>
</feature>
<feature type="compositionally biased region" description="Low complexity" evidence="1">
    <location>
        <begin position="1189"/>
        <end position="1205"/>
    </location>
</feature>
<feature type="region of interest" description="Disordered" evidence="1">
    <location>
        <begin position="836"/>
        <end position="856"/>
    </location>
</feature>
<feature type="compositionally biased region" description="Pro residues" evidence="1">
    <location>
        <begin position="148"/>
        <end position="157"/>
    </location>
</feature>
<feature type="compositionally biased region" description="Basic and acidic residues" evidence="1">
    <location>
        <begin position="430"/>
        <end position="464"/>
    </location>
</feature>
<feature type="compositionally biased region" description="Gly residues" evidence="1">
    <location>
        <begin position="393"/>
        <end position="410"/>
    </location>
</feature>
<feature type="compositionally biased region" description="Pro residues" evidence="1">
    <location>
        <begin position="321"/>
        <end position="335"/>
    </location>
</feature>
<feature type="region of interest" description="Disordered" evidence="1">
    <location>
        <begin position="542"/>
        <end position="790"/>
    </location>
</feature>
<feature type="region of interest" description="Disordered" evidence="1">
    <location>
        <begin position="515"/>
        <end position="534"/>
    </location>
</feature>
<feature type="compositionally biased region" description="Acidic residues" evidence="1">
    <location>
        <begin position="1229"/>
        <end position="1247"/>
    </location>
</feature>
<feature type="compositionally biased region" description="Pro residues" evidence="1">
    <location>
        <begin position="837"/>
        <end position="853"/>
    </location>
</feature>
<feature type="compositionally biased region" description="Low complexity" evidence="1">
    <location>
        <begin position="411"/>
        <end position="420"/>
    </location>
</feature>
<dbReference type="EMBL" id="KQ965750">
    <property type="protein sequence ID" value="KXS16762.1"/>
    <property type="molecule type" value="Genomic_DNA"/>
</dbReference>
<proteinExistence type="predicted"/>
<feature type="region of interest" description="Disordered" evidence="1">
    <location>
        <begin position="1154"/>
        <end position="1247"/>
    </location>
</feature>
<accession>A0A139AIY3</accession>
<feature type="region of interest" description="Disordered" evidence="1">
    <location>
        <begin position="1400"/>
        <end position="1436"/>
    </location>
</feature>
<keyword evidence="3" id="KW-1185">Reference proteome</keyword>
<feature type="compositionally biased region" description="Acidic residues" evidence="1">
    <location>
        <begin position="582"/>
        <end position="625"/>
    </location>
</feature>
<evidence type="ECO:0000313" key="3">
    <source>
        <dbReference type="Proteomes" id="UP000070544"/>
    </source>
</evidence>
<protein>
    <submittedName>
        <fullName evidence="2">Uncharacterized protein</fullName>
    </submittedName>
</protein>
<feature type="compositionally biased region" description="Pro residues" evidence="1">
    <location>
        <begin position="768"/>
        <end position="779"/>
    </location>
</feature>
<feature type="compositionally biased region" description="Low complexity" evidence="1">
    <location>
        <begin position="542"/>
        <end position="554"/>
    </location>
</feature>
<feature type="compositionally biased region" description="Basic and acidic residues" evidence="1">
    <location>
        <begin position="1176"/>
        <end position="1188"/>
    </location>
</feature>
<dbReference type="Proteomes" id="UP000070544">
    <property type="component" value="Unassembled WGS sequence"/>
</dbReference>
<feature type="compositionally biased region" description="Low complexity" evidence="1">
    <location>
        <begin position="672"/>
        <end position="707"/>
    </location>
</feature>
<feature type="compositionally biased region" description="Acidic residues" evidence="1">
    <location>
        <begin position="479"/>
        <end position="509"/>
    </location>
</feature>
<feature type="compositionally biased region" description="Low complexity" evidence="1">
    <location>
        <begin position="1161"/>
        <end position="1175"/>
    </location>
</feature>
<feature type="compositionally biased region" description="Gly residues" evidence="1">
    <location>
        <begin position="97"/>
        <end position="106"/>
    </location>
</feature>
<gene>
    <name evidence="2" type="ORF">M427DRAFT_30889</name>
</gene>
<name>A0A139AIY3_GONPJ</name>
<feature type="region of interest" description="Disordered" evidence="1">
    <location>
        <begin position="1338"/>
        <end position="1364"/>
    </location>
</feature>
<feature type="region of interest" description="Disordered" evidence="1">
    <location>
        <begin position="77"/>
        <end position="372"/>
    </location>
</feature>
<feature type="compositionally biased region" description="Low complexity" evidence="1">
    <location>
        <begin position="252"/>
        <end position="277"/>
    </location>
</feature>
<organism evidence="2 3">
    <name type="scientific">Gonapodya prolifera (strain JEL478)</name>
    <name type="common">Monoblepharis prolifera</name>
    <dbReference type="NCBI Taxonomy" id="1344416"/>
    <lineage>
        <taxon>Eukaryota</taxon>
        <taxon>Fungi</taxon>
        <taxon>Fungi incertae sedis</taxon>
        <taxon>Chytridiomycota</taxon>
        <taxon>Chytridiomycota incertae sedis</taxon>
        <taxon>Monoblepharidomycetes</taxon>
        <taxon>Monoblepharidales</taxon>
        <taxon>Gonapodyaceae</taxon>
        <taxon>Gonapodya</taxon>
    </lineage>
</organism>
<feature type="compositionally biased region" description="Acidic residues" evidence="1">
    <location>
        <begin position="1338"/>
        <end position="1353"/>
    </location>
</feature>
<sequence length="1611" mass="166940">MAKIGGTSRAGGVQGAPGSEATTSGSRFEAYAASGVGREVGWRAESADWRAAWAWEGAARRWGAGSVGCDGAVEQCGERAGRGVEKVERVEGRQRAGRGGGQGGKGEVTPMPHTAPRTLPRTPSHSRTRTHSHSLLQLSATHTLRAPSPSPSRPSPSPTASSSDSSLASLPSLPMLSLSPSLPSPLPIARIPHARPPTPPLPSAAAKKRKRRPSPPSPSRPPHQRTPRPGRLALPSPSWHACHTSTPPLARASSSSSSHASGSVAHAHAHGHGLTPQLPVPAPPPKRARTDTPPIPAYAHSAELPSLPSPSHTHTHTHPHTPTPHPPTPTPPAPSPSLVLPEPSDRRDVPRLSSSSSLSSAPAKRPGPGVAVSVEVEAISDDEDDYVVAGRASGAGGGGGGATVSGGGVGVALDASAGLRGSSGGSASHGGEEVRREKQGEPEESRSQVHVEVDVHVAAAKEVEADADVESDATPVPVSEEEQPNATSADDDADHTDAAMDADADDEDEVVAVVPAHPELAPSDRVDAPPSHFLEDAAAVADQQGDVAVADVGPQGQGQGQVGGEVSEADVARAEVMTVDSGDVEESDEESESDDGEEAQSDEDEVDESSDSDSDEDDDEKDMVDELAPSSPEVEHAATPLPAPALSVEPPAQLGPPAQSDSSAIPASLPDGVVVVNGTNAATNLTPPVPTSADVPTTPTTPATPAGRPGGTMRRIIVRRSPGSSPSSATSLPTLSTSTNSTDTSSLPTTTTTTTTAAAPSSRRRRLPPPPAPTPPPRPAQRTVYAAQDPSTPLVRYRAVGRPRRDGVRCWAVIKVFDGAGVVGFPKGQEVFDSPAALPPSSLPPPPPNPDPVPAVGGAVAVVHSASEGVGAAKMEVDVDPETTTPTQSQREDPAHTTSTPLQQAPQQQQQGPNLDTVAIVAAALQRGPPGSRTATAASEHVTPQVVHPALPALVQTNIQVQAHAAGMPKGPYAAVHPPIPPPAPLAPAPHSYSHPSHPARVPPLPYHSRARAPVRVEPPATRLRTMVADADAAGAVPGGAGHVPQQGDIGRFRYPVGARRASGLGVAAPPSIPYHRASGRPTRQAAAYTGVPRVGGYTPVAEAAVGAGFGRRGFAGRRSFGGVGAVPAPMSAYPDRRRSDGGGVLVPMDVEEFSEESDTESVGVSEMSVSVVGDSVDRERERERDHAGAGVSASAGSVVGPASVVDEDSGAEDGWLSKGAAAARGAGDLEDEWSGDDDSESEWSVDEDVGVRSRAARGWMWATWTTEDAAGYVSDEGEEDEEDEEIGVDMWGGGARDSDDAWAAEALRLAELELDLMLAAVSSMDVFPRGPTRLDGEVPDVADVDTDDDDLAGDLRSRPVRDGSVLKGPADSAVEVGEAVAVPTGGAVHVVDDEDDVVMGPVDSSAAAPETVGSPPDVPESDMDDDATSPLSPQPHPVSALLLFPDRWAAKSARLRERRLRKALKGGVGDLGWTREADDADFVQALREFEEEMEKEGVCVPLVEQAHQWIAAGLGIVPGFAYGWPFLTNYELSLFSSEPTSFMTILPAEPTPFPPGGEMEDVFRLHDVPLMRAWKFGDRMLGIPTTVERRRTSTVRAEADGGRICRRVRK</sequence>
<feature type="compositionally biased region" description="Basic and acidic residues" evidence="1">
    <location>
        <begin position="77"/>
        <end position="94"/>
    </location>
</feature>
<dbReference type="OrthoDB" id="10692879at2759"/>
<feature type="region of interest" description="Disordered" evidence="1">
    <location>
        <begin position="871"/>
        <end position="914"/>
    </location>
</feature>
<feature type="compositionally biased region" description="Low complexity" evidence="1">
    <location>
        <begin position="719"/>
        <end position="761"/>
    </location>
</feature>
<reference evidence="2 3" key="1">
    <citation type="journal article" date="2015" name="Genome Biol. Evol.">
        <title>Phylogenomic analyses indicate that early fungi evolved digesting cell walls of algal ancestors of land plants.</title>
        <authorList>
            <person name="Chang Y."/>
            <person name="Wang S."/>
            <person name="Sekimoto S."/>
            <person name="Aerts A.L."/>
            <person name="Choi C."/>
            <person name="Clum A."/>
            <person name="LaButti K.M."/>
            <person name="Lindquist E.A."/>
            <person name="Yee Ngan C."/>
            <person name="Ohm R.A."/>
            <person name="Salamov A.A."/>
            <person name="Grigoriev I.V."/>
            <person name="Spatafora J.W."/>
            <person name="Berbee M.L."/>
        </authorList>
    </citation>
    <scope>NUCLEOTIDE SEQUENCE [LARGE SCALE GENOMIC DNA]</scope>
    <source>
        <strain evidence="2 3">JEL478</strain>
    </source>
</reference>
<evidence type="ECO:0000256" key="1">
    <source>
        <dbReference type="SAM" id="MobiDB-lite"/>
    </source>
</evidence>
<dbReference type="OMA" id="HACHTST"/>
<dbReference type="PRINTS" id="PR01217">
    <property type="entry name" value="PRICHEXTENSN"/>
</dbReference>
<feature type="region of interest" description="Disordered" evidence="1">
    <location>
        <begin position="1"/>
        <end position="26"/>
    </location>
</feature>
<evidence type="ECO:0000313" key="2">
    <source>
        <dbReference type="EMBL" id="KXS16762.1"/>
    </source>
</evidence>
<feature type="region of interest" description="Disordered" evidence="1">
    <location>
        <begin position="389"/>
        <end position="509"/>
    </location>
</feature>